<evidence type="ECO:0000313" key="5">
    <source>
        <dbReference type="EMBL" id="KAG5618492.1"/>
    </source>
</evidence>
<feature type="domain" description="Myb-like" evidence="3">
    <location>
        <begin position="795"/>
        <end position="848"/>
    </location>
</feature>
<feature type="compositionally biased region" description="Low complexity" evidence="2">
    <location>
        <begin position="624"/>
        <end position="635"/>
    </location>
</feature>
<keyword evidence="6" id="KW-1185">Reference proteome</keyword>
<keyword evidence="1" id="KW-0539">Nucleus</keyword>
<dbReference type="InterPro" id="IPR000949">
    <property type="entry name" value="ELM2_dom"/>
</dbReference>
<dbReference type="AlphaFoldDB" id="A0A9J6A2T4"/>
<reference evidence="5 6" key="1">
    <citation type="submission" date="2020-09" db="EMBL/GenBank/DDBJ databases">
        <title>De no assembly of potato wild relative species, Solanum commersonii.</title>
        <authorList>
            <person name="Cho K."/>
        </authorList>
    </citation>
    <scope>NUCLEOTIDE SEQUENCE [LARGE SCALE GENOMIC DNA]</scope>
    <source>
        <strain evidence="5">LZ3.2</strain>
        <tissue evidence="5">Leaf</tissue>
    </source>
</reference>
<evidence type="ECO:0000256" key="2">
    <source>
        <dbReference type="SAM" id="MobiDB-lite"/>
    </source>
</evidence>
<evidence type="ECO:0000259" key="4">
    <source>
        <dbReference type="SMART" id="SM01189"/>
    </source>
</evidence>
<proteinExistence type="predicted"/>
<protein>
    <recommendedName>
        <fullName evidence="7">Myb-like domain-containing protein</fullName>
    </recommendedName>
</protein>
<dbReference type="InterPro" id="IPR001005">
    <property type="entry name" value="SANT/Myb"/>
</dbReference>
<dbReference type="PANTHER" id="PTHR46872">
    <property type="entry name" value="DNA BINDING PROTEIN"/>
    <property type="match status" value="1"/>
</dbReference>
<feature type="region of interest" description="Disordered" evidence="2">
    <location>
        <begin position="1"/>
        <end position="23"/>
    </location>
</feature>
<sequence length="1058" mass="119014">MVQKRPFGEEDLYEVSSKQPRHETSCQLVSVLELSRKSVDVDAYASGGDEDKSLRIIPDANKKFDSLIVAEVLLSSGKETEMGIHGSASNSSLPTSSTSEEDNRPEAPFHRLTSPEYYYFDHPFMAAAHHREIYSSLLSNAQKMVPIGPDFQAELPEWTPYSNKDKPCIEGIHETLSPPSQADENKLTGRTIIPMPKLELLADQVDNIGERRVECSCKDIGSIRCVQLDIIKAREKLKLALGEETFVKLGFCDTGEVVAEKWSEEEEELFHEVVLSNLASLGNNFWNHLAIEFPSRRREELVSYYFNVFILRKRAEQNRFDPLNIDSDNDEWHDAVDDADEVAKMTDEDEDSVVESPAYHNDFSCNMIHEEHDRQTYDEDVGEAIWEDYKPVNFGSRKVFTDVHESCPGKSDNNSIYKLGTQPQDQGLSNKVIEQEVQGDSCTTDAAGVNSESSLGKTNNDKHWASNISGMGSCTKHDSLLESCNGKEWDGGYLSCARNEVDLVPTHTMIEEVFGDGAWIYKSRDDAGLCDGINLLIMVQKRPFGEEDMYEVSSKQPRHELSCQLVSVLELSRESVVVDAYASGGDEDNSSKIFPDANKKFDSHVVAEVLFSSDKETEMGIHGSASNSSWPTSSTSEEDIRPEAPFHRLTAPEYYYFDHPFRAAAHHREIYSSLLSNPQKMVPIGPDFQAELPEWTPYSNKDKPCIEGIHETLSPPSQANENKLAGRTIIPMPKMEVLADQVENIGERRVECSCEDKGSIRCVQLDVIEAREKLKLALGEETFVRLGFCDMGEVVAEKWSEEEEELFHEVVLSNPASLGNNFWNHLAIEFPSRRREELVSYYFNVFILRKRAEQNRFDPLNIDSDNDEWHDTVDDADEAAKMTDEDEDSVVESPAYHNGLSYNMIHEEHDRRTYDEDVREAIWEDYKPVNFGSSKVFTDMQESCPSKFFDSNNSCKVGMQAQDQGPSSKVVESCTTDAAGVTSESSLGKTNNDNHWACDIAGMGSSTKHDSLLELCNGKEWDGGYLSCARNEIGLVPTPTMIEEVFGDGAWIYKSRDG</sequence>
<dbReference type="EMBL" id="JACXVP010000003">
    <property type="protein sequence ID" value="KAG5618492.1"/>
    <property type="molecule type" value="Genomic_DNA"/>
</dbReference>
<feature type="domain" description="ELM2" evidence="4">
    <location>
        <begin position="145"/>
        <end position="193"/>
    </location>
</feature>
<accession>A0A9J6A2T4</accession>
<gene>
    <name evidence="5" type="ORF">H5410_018316</name>
</gene>
<evidence type="ECO:0000256" key="1">
    <source>
        <dbReference type="ARBA" id="ARBA00023242"/>
    </source>
</evidence>
<evidence type="ECO:0008006" key="7">
    <source>
        <dbReference type="Google" id="ProtNLM"/>
    </source>
</evidence>
<dbReference type="Proteomes" id="UP000824120">
    <property type="component" value="Chromosome 3"/>
</dbReference>
<feature type="region of interest" description="Disordered" evidence="2">
    <location>
        <begin position="81"/>
        <end position="108"/>
    </location>
</feature>
<organism evidence="5 6">
    <name type="scientific">Solanum commersonii</name>
    <name type="common">Commerson's wild potato</name>
    <name type="synonym">Commerson's nightshade</name>
    <dbReference type="NCBI Taxonomy" id="4109"/>
    <lineage>
        <taxon>Eukaryota</taxon>
        <taxon>Viridiplantae</taxon>
        <taxon>Streptophyta</taxon>
        <taxon>Embryophyta</taxon>
        <taxon>Tracheophyta</taxon>
        <taxon>Spermatophyta</taxon>
        <taxon>Magnoliopsida</taxon>
        <taxon>eudicotyledons</taxon>
        <taxon>Gunneridae</taxon>
        <taxon>Pentapetalae</taxon>
        <taxon>asterids</taxon>
        <taxon>lamiids</taxon>
        <taxon>Solanales</taxon>
        <taxon>Solanaceae</taxon>
        <taxon>Solanoideae</taxon>
        <taxon>Solaneae</taxon>
        <taxon>Solanum</taxon>
    </lineage>
</organism>
<evidence type="ECO:0000313" key="6">
    <source>
        <dbReference type="Proteomes" id="UP000824120"/>
    </source>
</evidence>
<evidence type="ECO:0000259" key="3">
    <source>
        <dbReference type="SMART" id="SM00717"/>
    </source>
</evidence>
<feature type="compositionally biased region" description="Low complexity" evidence="2">
    <location>
        <begin position="87"/>
        <end position="98"/>
    </location>
</feature>
<feature type="domain" description="ELM2" evidence="4">
    <location>
        <begin position="682"/>
        <end position="730"/>
    </location>
</feature>
<comment type="caution">
    <text evidence="5">The sequence shown here is derived from an EMBL/GenBank/DDBJ whole genome shotgun (WGS) entry which is preliminary data.</text>
</comment>
<feature type="domain" description="Myb-like" evidence="3">
    <location>
        <begin position="258"/>
        <end position="311"/>
    </location>
</feature>
<dbReference type="SMART" id="SM00717">
    <property type="entry name" value="SANT"/>
    <property type="match status" value="2"/>
</dbReference>
<feature type="region of interest" description="Disordered" evidence="2">
    <location>
        <begin position="617"/>
        <end position="640"/>
    </location>
</feature>
<dbReference type="OrthoDB" id="1908944at2759"/>
<dbReference type="SMART" id="SM01189">
    <property type="entry name" value="ELM2"/>
    <property type="match status" value="2"/>
</dbReference>
<dbReference type="PANTHER" id="PTHR46872:SF7">
    <property type="entry name" value="ELM2 DOMAIN-CONTAINING PROTEIN"/>
    <property type="match status" value="1"/>
</dbReference>
<name>A0A9J6A2T4_SOLCO</name>